<keyword evidence="3" id="KW-1185">Reference proteome</keyword>
<reference evidence="2 3" key="1">
    <citation type="submission" date="2021-03" db="EMBL/GenBank/DDBJ databases">
        <title>Genomic Encyclopedia of Type Strains, Phase IV (KMG-IV): sequencing the most valuable type-strain genomes for metagenomic binning, comparative biology and taxonomic classification.</title>
        <authorList>
            <person name="Goeker M."/>
        </authorList>
    </citation>
    <scope>NUCLEOTIDE SEQUENCE [LARGE SCALE GENOMIC DNA]</scope>
    <source>
        <strain evidence="2 3">DSM 26806</strain>
    </source>
</reference>
<gene>
    <name evidence="2" type="ORF">J2Z69_002408</name>
</gene>
<dbReference type="EMBL" id="JAGGLD010000003">
    <property type="protein sequence ID" value="MBP2001365.1"/>
    <property type="molecule type" value="Genomic_DNA"/>
</dbReference>
<feature type="transmembrane region" description="Helical" evidence="1">
    <location>
        <begin position="259"/>
        <end position="280"/>
    </location>
</feature>
<evidence type="ECO:0000313" key="3">
    <source>
        <dbReference type="Proteomes" id="UP001519288"/>
    </source>
</evidence>
<proteinExistence type="predicted"/>
<evidence type="ECO:0000256" key="1">
    <source>
        <dbReference type="SAM" id="Phobius"/>
    </source>
</evidence>
<keyword evidence="1" id="KW-0812">Transmembrane</keyword>
<feature type="transmembrane region" description="Helical" evidence="1">
    <location>
        <begin position="292"/>
        <end position="312"/>
    </location>
</feature>
<accession>A0ABS4JI25</accession>
<evidence type="ECO:0008006" key="4">
    <source>
        <dbReference type="Google" id="ProtNLM"/>
    </source>
</evidence>
<sequence>MFTLKRKDIIFIFIFLSLLTLCYCFLTYTGKQEKFQELSNELYTPQHVVLSTKDYKENFISNISQPNYRLFLEYDDTYRLLLENKGEWSPPMLSGKFFSKSDNTKKAVIGKELEKNTKEIKGKKYISAHGEIYEVTGTMGASFASSIDYIALLNKPIKGPAGDYTKIVVDGSSKKNINLITNEIIKKNPSFNVLEDEQKGLTKTADIPFIYQLLVFEFYLLILISIIAFMRYWYEKEKKLMYVLFILGISKKKVYTQSFLKIIMNITVSGILSMILFFTFDAEAIITLAQMIWVMSLFLFIACIILGVFLWLNNSNRGVAKQ</sequence>
<name>A0ABS4JI25_9BACL</name>
<keyword evidence="1" id="KW-1133">Transmembrane helix</keyword>
<dbReference type="Proteomes" id="UP001519288">
    <property type="component" value="Unassembled WGS sequence"/>
</dbReference>
<dbReference type="RefSeq" id="WP_209862524.1">
    <property type="nucleotide sequence ID" value="NZ_JAGGLD010000003.1"/>
</dbReference>
<organism evidence="2 3">
    <name type="scientific">Paenibacillus shirakamiensis</name>
    <dbReference type="NCBI Taxonomy" id="1265935"/>
    <lineage>
        <taxon>Bacteria</taxon>
        <taxon>Bacillati</taxon>
        <taxon>Bacillota</taxon>
        <taxon>Bacilli</taxon>
        <taxon>Bacillales</taxon>
        <taxon>Paenibacillaceae</taxon>
        <taxon>Paenibacillus</taxon>
    </lineage>
</organism>
<protein>
    <recommendedName>
        <fullName evidence="4">MacB-like periplasmic core domain-containing protein</fullName>
    </recommendedName>
</protein>
<comment type="caution">
    <text evidence="2">The sequence shown here is derived from an EMBL/GenBank/DDBJ whole genome shotgun (WGS) entry which is preliminary data.</text>
</comment>
<feature type="transmembrane region" description="Helical" evidence="1">
    <location>
        <begin position="209"/>
        <end position="234"/>
    </location>
</feature>
<keyword evidence="1" id="KW-0472">Membrane</keyword>
<evidence type="ECO:0000313" key="2">
    <source>
        <dbReference type="EMBL" id="MBP2001365.1"/>
    </source>
</evidence>